<feature type="region of interest" description="Disordered" evidence="1">
    <location>
        <begin position="426"/>
        <end position="457"/>
    </location>
</feature>
<reference evidence="2" key="1">
    <citation type="thesis" date="2021" institute="BYU ScholarsArchive" country="Provo, UT, USA">
        <title>Applications of and Algorithms for Genome Assembly and Genomic Analyses with an Emphasis on Marine Teleosts.</title>
        <authorList>
            <person name="Pickett B.D."/>
        </authorList>
    </citation>
    <scope>NUCLEOTIDE SEQUENCE</scope>
    <source>
        <strain evidence="2">HI-2016</strain>
    </source>
</reference>
<feature type="compositionally biased region" description="Basic and acidic residues" evidence="1">
    <location>
        <begin position="384"/>
        <end position="396"/>
    </location>
</feature>
<feature type="region of interest" description="Disordered" evidence="1">
    <location>
        <begin position="324"/>
        <end position="351"/>
    </location>
</feature>
<dbReference type="AlphaFoldDB" id="A0A8T2NGF0"/>
<dbReference type="SUPFAM" id="SSF48065">
    <property type="entry name" value="DBL homology domain (DH-domain)"/>
    <property type="match status" value="1"/>
</dbReference>
<dbReference type="Proteomes" id="UP000824540">
    <property type="component" value="Unassembled WGS sequence"/>
</dbReference>
<dbReference type="Gene3D" id="1.20.900.10">
    <property type="entry name" value="Dbl homology (DH) domain"/>
    <property type="match status" value="1"/>
</dbReference>
<dbReference type="InterPro" id="IPR042849">
    <property type="entry name" value="ARHGEF33"/>
</dbReference>
<dbReference type="PANTHER" id="PTHR46944">
    <property type="entry name" value="RHO GUANINE NUCLEOTIDE EXCHANGE FACTOR 33"/>
    <property type="match status" value="1"/>
</dbReference>
<feature type="compositionally biased region" description="Acidic residues" evidence="1">
    <location>
        <begin position="508"/>
        <end position="517"/>
    </location>
</feature>
<comment type="caution">
    <text evidence="2">The sequence shown here is derived from an EMBL/GenBank/DDBJ whole genome shotgun (WGS) entry which is preliminary data.</text>
</comment>
<feature type="region of interest" description="Disordered" evidence="1">
    <location>
        <begin position="490"/>
        <end position="518"/>
    </location>
</feature>
<feature type="region of interest" description="Disordered" evidence="1">
    <location>
        <begin position="374"/>
        <end position="397"/>
    </location>
</feature>
<evidence type="ECO:0000313" key="2">
    <source>
        <dbReference type="EMBL" id="KAG9336738.1"/>
    </source>
</evidence>
<dbReference type="EMBL" id="JAFBMS010000102">
    <property type="protein sequence ID" value="KAG9336738.1"/>
    <property type="molecule type" value="Genomic_DNA"/>
</dbReference>
<feature type="region of interest" description="Disordered" evidence="1">
    <location>
        <begin position="550"/>
        <end position="609"/>
    </location>
</feature>
<gene>
    <name evidence="2" type="ORF">JZ751_003086</name>
</gene>
<protein>
    <recommendedName>
        <fullName evidence="4">DH domain-containing protein</fullName>
    </recommendedName>
</protein>
<feature type="compositionally biased region" description="Basic and acidic residues" evidence="1">
    <location>
        <begin position="445"/>
        <end position="455"/>
    </location>
</feature>
<dbReference type="InterPro" id="IPR035899">
    <property type="entry name" value="DBL_dom_sf"/>
</dbReference>
<keyword evidence="3" id="KW-1185">Reference proteome</keyword>
<evidence type="ECO:0008006" key="4">
    <source>
        <dbReference type="Google" id="ProtNLM"/>
    </source>
</evidence>
<proteinExistence type="predicted"/>
<name>A0A8T2NGF0_9TELE</name>
<dbReference type="OrthoDB" id="8828665at2759"/>
<dbReference type="PANTHER" id="PTHR46944:SF1">
    <property type="entry name" value="RHO GUANINE NUCLEOTIDE EXCHANGE FACTOR 33"/>
    <property type="match status" value="1"/>
</dbReference>
<organism evidence="2 3">
    <name type="scientific">Albula glossodonta</name>
    <name type="common">roundjaw bonefish</name>
    <dbReference type="NCBI Taxonomy" id="121402"/>
    <lineage>
        <taxon>Eukaryota</taxon>
        <taxon>Metazoa</taxon>
        <taxon>Chordata</taxon>
        <taxon>Craniata</taxon>
        <taxon>Vertebrata</taxon>
        <taxon>Euteleostomi</taxon>
        <taxon>Actinopterygii</taxon>
        <taxon>Neopterygii</taxon>
        <taxon>Teleostei</taxon>
        <taxon>Albuliformes</taxon>
        <taxon>Albulidae</taxon>
        <taxon>Albula</taxon>
    </lineage>
</organism>
<sequence>MKPQEEQLISEISELQSMVSDLKVGFSGALLELSRIQNEDTRLREDLEQTKNHCDQQALQLQALVYSLKTELQEVRHQICQLWDGQRSPLRGGRGEASGSTQTHGNSCVCEASSRTQCDSMAPPLSRPGRVLLHCYLQGLRAGQHPGTDTLATIQDSPRLGGPPPFLTIPCDSNILQDSSFESMTNERKRQQVALDLFHSEREYLSTLFQLHDKYRIQTFVNHLEQLSQHSLLFRNALEDRLFCKRWQGLVGDGCPGEREELQQVSLLLAPVSRIHSYLSHVQNLLRWTNRDHPDHYLLQVSERALRNFLCQCHAIVDQGSPQGDGVREDCSGSAAPPLRAPSPTCKRSAGSKALIPGLRRTVIVNEQNEPVSVTNSCCPHPQGSERKSCSQDRIPDPPSPSHIIGNGCHRNSTFRLAATVTGGEEQVGGLGRAPPPREGVCDPGSRDHVVKGSSEDCDTDLDDLGDTSVFDYSSVTSCSPDGTLEMRERAAAAGTGDRWGNPKEGSLTDDEEEEDSQVPVLLKPTGMLTQSELGAMPKDSSVFLRVQIPRATPHPPPGKPRIPNTGQPTPGPGARNKTEENTSLKTSPSQHPPTRPFRQGAEGGGGSVQCSKPGVFGGSFGSWGLELWRGGTGGAVAGVGSWQRLFWLALRGQQRRGTLGDGVPGGVLGELGELPKSQWKRPTGDGCMLRG</sequence>
<evidence type="ECO:0000313" key="3">
    <source>
        <dbReference type="Proteomes" id="UP000824540"/>
    </source>
</evidence>
<evidence type="ECO:0000256" key="1">
    <source>
        <dbReference type="SAM" id="MobiDB-lite"/>
    </source>
</evidence>
<accession>A0A8T2NGF0</accession>